<evidence type="ECO:0000313" key="2">
    <source>
        <dbReference type="EMBL" id="MDQ0314089.1"/>
    </source>
</evidence>
<dbReference type="CDD" id="cd07302">
    <property type="entry name" value="CHD"/>
    <property type="match status" value="1"/>
</dbReference>
<dbReference type="AlphaFoldDB" id="A0AAE3VKZ6"/>
<evidence type="ECO:0000259" key="1">
    <source>
        <dbReference type="PROSITE" id="PS50125"/>
    </source>
</evidence>
<feature type="domain" description="Guanylate cyclase" evidence="1">
    <location>
        <begin position="221"/>
        <end position="352"/>
    </location>
</feature>
<dbReference type="SUPFAM" id="SSF55073">
    <property type="entry name" value="Nucleotide cyclase"/>
    <property type="match status" value="1"/>
</dbReference>
<dbReference type="PANTHER" id="PTHR43081">
    <property type="entry name" value="ADENYLATE CYCLASE, TERMINAL-DIFFERENTIATION SPECIFIC-RELATED"/>
    <property type="match status" value="1"/>
</dbReference>
<dbReference type="RefSeq" id="WP_306883873.1">
    <property type="nucleotide sequence ID" value="NZ_JAUSUL010000001.1"/>
</dbReference>
<comment type="caution">
    <text evidence="2">The sequence shown here is derived from an EMBL/GenBank/DDBJ whole genome shotgun (WGS) entry which is preliminary data.</text>
</comment>
<dbReference type="EC" id="4.6.1.1" evidence="2"/>
<dbReference type="GO" id="GO:0004016">
    <property type="term" value="F:adenylate cyclase activity"/>
    <property type="evidence" value="ECO:0007669"/>
    <property type="project" value="UniProtKB-EC"/>
</dbReference>
<dbReference type="Pfam" id="PF00211">
    <property type="entry name" value="Guanylate_cyc"/>
    <property type="match status" value="1"/>
</dbReference>
<reference evidence="2" key="1">
    <citation type="submission" date="2023-07" db="EMBL/GenBank/DDBJ databases">
        <title>Genomic Encyclopedia of Type Strains, Phase IV (KMG-IV): sequencing the most valuable type-strain genomes for metagenomic binning, comparative biology and taxonomic classification.</title>
        <authorList>
            <person name="Goeker M."/>
        </authorList>
    </citation>
    <scope>NUCLEOTIDE SEQUENCE</scope>
    <source>
        <strain evidence="2">DSM 21202</strain>
    </source>
</reference>
<dbReference type="SMART" id="SM00044">
    <property type="entry name" value="CYCc"/>
    <property type="match status" value="1"/>
</dbReference>
<dbReference type="InterPro" id="IPR050697">
    <property type="entry name" value="Adenylyl/Guanylyl_Cyclase_3/4"/>
</dbReference>
<gene>
    <name evidence="2" type="ORF">J2S73_000526</name>
</gene>
<keyword evidence="2" id="KW-0456">Lyase</keyword>
<dbReference type="InterPro" id="IPR029787">
    <property type="entry name" value="Nucleotide_cyclase"/>
</dbReference>
<dbReference type="InterPro" id="IPR001054">
    <property type="entry name" value="A/G_cyclase"/>
</dbReference>
<sequence length="438" mass="47062">MTDQTPSSETSPAASRLAPEVIVDWLVEEAPRLEAGAFIDGLGWRLRRAGMPLDRMMISLRMISPNLLAAGFVWRPFQPIGYFTYDYADRDKGFYEHSPFKVVHDTGEWLELDVAQTPDERFGIIPDLKEEEIRHYLVVPLWFTVGPPNSLSFATKAPQGFSDADKALIKRILPALANVLEIKRLRRTLDELLATYVGTGPAAQIMDGVVHRGEVVRIDAAMMMADLRGFTALSTRLPVEETADLLNRYYDAVVPAIVAEGGEVLKFIGDAVLAIFPAEPVGAPDACARALRAAEAAMATEIEPVVVDGEPHTIQFGIGLHFGEAVYGNVGSGNRLDFTAVGRDVNVLARISQLCSVLQRPLLASESFVGGLGEADGAFASLGGHSARGLSDPLYVFEPAAEAATAIVTEPNPVAAVSGERKDPPPETVVFPAAAGSA</sequence>
<dbReference type="Gene3D" id="3.30.70.1230">
    <property type="entry name" value="Nucleotide cyclase"/>
    <property type="match status" value="1"/>
</dbReference>
<dbReference type="EMBL" id="JAUSUL010000001">
    <property type="protein sequence ID" value="MDQ0314089.1"/>
    <property type="molecule type" value="Genomic_DNA"/>
</dbReference>
<evidence type="ECO:0000313" key="3">
    <source>
        <dbReference type="Proteomes" id="UP001229244"/>
    </source>
</evidence>
<dbReference type="PROSITE" id="PS50125">
    <property type="entry name" value="GUANYLATE_CYCLASE_2"/>
    <property type="match status" value="1"/>
</dbReference>
<protein>
    <submittedName>
        <fullName evidence="2">Adenylate cyclase</fullName>
        <ecNumber evidence="2">4.6.1.1</ecNumber>
    </submittedName>
</protein>
<accession>A0AAE3VKZ6</accession>
<name>A0AAE3VKZ6_9HYPH</name>
<organism evidence="2 3">
    <name type="scientific">Amorphus orientalis</name>
    <dbReference type="NCBI Taxonomy" id="649198"/>
    <lineage>
        <taxon>Bacteria</taxon>
        <taxon>Pseudomonadati</taxon>
        <taxon>Pseudomonadota</taxon>
        <taxon>Alphaproteobacteria</taxon>
        <taxon>Hyphomicrobiales</taxon>
        <taxon>Amorphaceae</taxon>
        <taxon>Amorphus</taxon>
    </lineage>
</organism>
<dbReference type="GO" id="GO:0035556">
    <property type="term" value="P:intracellular signal transduction"/>
    <property type="evidence" value="ECO:0007669"/>
    <property type="project" value="InterPro"/>
</dbReference>
<dbReference type="GO" id="GO:0006171">
    <property type="term" value="P:cAMP biosynthetic process"/>
    <property type="evidence" value="ECO:0007669"/>
    <property type="project" value="TreeGrafter"/>
</dbReference>
<dbReference type="Proteomes" id="UP001229244">
    <property type="component" value="Unassembled WGS sequence"/>
</dbReference>
<keyword evidence="3" id="KW-1185">Reference proteome</keyword>
<proteinExistence type="predicted"/>
<dbReference type="PANTHER" id="PTHR43081:SF11">
    <property type="entry name" value="BLR2264 PROTEIN"/>
    <property type="match status" value="1"/>
</dbReference>